<feature type="transmembrane region" description="Helical" evidence="6">
    <location>
        <begin position="176"/>
        <end position="196"/>
    </location>
</feature>
<keyword evidence="5 6" id="KW-0472">Membrane</keyword>
<accession>A0ABS9H4V4</accession>
<dbReference type="Pfam" id="PF13440">
    <property type="entry name" value="Polysacc_synt_3"/>
    <property type="match status" value="1"/>
</dbReference>
<dbReference type="Proteomes" id="UP001649381">
    <property type="component" value="Unassembled WGS sequence"/>
</dbReference>
<keyword evidence="4 6" id="KW-1133">Transmembrane helix</keyword>
<dbReference type="EMBL" id="JAKIJS010000001">
    <property type="protein sequence ID" value="MCF6138818.1"/>
    <property type="molecule type" value="Genomic_DNA"/>
</dbReference>
<comment type="caution">
    <text evidence="7">The sequence shown here is derived from an EMBL/GenBank/DDBJ whole genome shotgun (WGS) entry which is preliminary data.</text>
</comment>
<feature type="transmembrane region" description="Helical" evidence="6">
    <location>
        <begin position="343"/>
        <end position="363"/>
    </location>
</feature>
<keyword evidence="3 6" id="KW-0812">Transmembrane</keyword>
<dbReference type="PANTHER" id="PTHR30250">
    <property type="entry name" value="PST FAMILY PREDICTED COLANIC ACID TRANSPORTER"/>
    <property type="match status" value="1"/>
</dbReference>
<protein>
    <submittedName>
        <fullName evidence="7">Oligosaccharide flippase family protein</fullName>
    </submittedName>
</protein>
<evidence type="ECO:0000256" key="2">
    <source>
        <dbReference type="ARBA" id="ARBA00022475"/>
    </source>
</evidence>
<sequence length="436" mass="48191">MKSKLKKLSKRPLVRNVVIVATGTAAAQVVTMAFAPVLTRLYGAEAFGVLGVFMALVGIVSPIAALTYPIAIVLPKSEGDAKGLIRISLFISVFFALFTAIVLFVFNNPIVKFLQIEVIAPFLYLIPLVMLFSAFLQIAQQWLFRTKQFRITAKVAFFNALILNSAKVGIGWFAPVVTVLVFISTIGNALHTFMLIRGTTIFLKKEVSDSLESKELKKLAKKYKDFPLYRAPQVLINAVSRSLPVLLLSVFFGPASAGFYNIGKTVLDMPIRLIGKSVTDVFYPRIAEAANNGENLTRLICKSTLLIAVVGIIPFGIVVAYGPQLFGFVFGTEWVVAGEYARWLALWLFFMFINLPSSVAIPVMNLQGRFLLFEIISMILNILGLAIGFYLFDNDVLAIALYSLTGVIAYLYLSIWVINSSRNYVKHGDGMRPVKK</sequence>
<evidence type="ECO:0000313" key="7">
    <source>
        <dbReference type="EMBL" id="MCF6138818.1"/>
    </source>
</evidence>
<evidence type="ECO:0000256" key="3">
    <source>
        <dbReference type="ARBA" id="ARBA00022692"/>
    </source>
</evidence>
<dbReference type="PANTHER" id="PTHR30250:SF28">
    <property type="entry name" value="POLYSACCHARIDE BIOSYNTHESIS PROTEIN"/>
    <property type="match status" value="1"/>
</dbReference>
<proteinExistence type="predicted"/>
<gene>
    <name evidence="7" type="ORF">L2716_13860</name>
</gene>
<keyword evidence="2" id="KW-1003">Cell membrane</keyword>
<keyword evidence="8" id="KW-1185">Reference proteome</keyword>
<feature type="transmembrane region" description="Helical" evidence="6">
    <location>
        <begin position="370"/>
        <end position="392"/>
    </location>
</feature>
<feature type="transmembrane region" description="Helical" evidence="6">
    <location>
        <begin position="118"/>
        <end position="139"/>
    </location>
</feature>
<evidence type="ECO:0000256" key="1">
    <source>
        <dbReference type="ARBA" id="ARBA00004651"/>
    </source>
</evidence>
<reference evidence="7 8" key="1">
    <citation type="submission" date="2022-01" db="EMBL/GenBank/DDBJ databases">
        <title>Alkalihalobacillus sp. EGI L200015, a novel bacterium isolated from a salt lake sediment.</title>
        <authorList>
            <person name="Gao L."/>
            <person name="Fang B.-Z."/>
            <person name="Li W.-J."/>
        </authorList>
    </citation>
    <scope>NUCLEOTIDE SEQUENCE [LARGE SCALE GENOMIC DNA]</scope>
    <source>
        <strain evidence="7 8">KCTC 12718</strain>
    </source>
</reference>
<evidence type="ECO:0000313" key="8">
    <source>
        <dbReference type="Proteomes" id="UP001649381"/>
    </source>
</evidence>
<comment type="subcellular location">
    <subcellularLocation>
        <location evidence="1">Cell membrane</location>
        <topology evidence="1">Multi-pass membrane protein</topology>
    </subcellularLocation>
</comment>
<evidence type="ECO:0000256" key="5">
    <source>
        <dbReference type="ARBA" id="ARBA00023136"/>
    </source>
</evidence>
<dbReference type="InterPro" id="IPR050833">
    <property type="entry name" value="Poly_Biosynth_Transport"/>
</dbReference>
<feature type="transmembrane region" description="Helical" evidence="6">
    <location>
        <begin position="12"/>
        <end position="35"/>
    </location>
</feature>
<feature type="transmembrane region" description="Helical" evidence="6">
    <location>
        <begin position="305"/>
        <end position="323"/>
    </location>
</feature>
<feature type="transmembrane region" description="Helical" evidence="6">
    <location>
        <begin position="398"/>
        <end position="418"/>
    </location>
</feature>
<name>A0ABS9H4V4_9BACL</name>
<dbReference type="RefSeq" id="WP_236336959.1">
    <property type="nucleotide sequence ID" value="NZ_JAKIJS010000001.1"/>
</dbReference>
<feature type="transmembrane region" description="Helical" evidence="6">
    <location>
        <begin position="83"/>
        <end position="106"/>
    </location>
</feature>
<evidence type="ECO:0000256" key="6">
    <source>
        <dbReference type="SAM" id="Phobius"/>
    </source>
</evidence>
<evidence type="ECO:0000256" key="4">
    <source>
        <dbReference type="ARBA" id="ARBA00022989"/>
    </source>
</evidence>
<feature type="transmembrane region" description="Helical" evidence="6">
    <location>
        <begin position="47"/>
        <end position="71"/>
    </location>
</feature>
<organism evidence="7 8">
    <name type="scientific">Pseudalkalibacillus berkeleyi</name>
    <dbReference type="NCBI Taxonomy" id="1069813"/>
    <lineage>
        <taxon>Bacteria</taxon>
        <taxon>Bacillati</taxon>
        <taxon>Bacillota</taxon>
        <taxon>Bacilli</taxon>
        <taxon>Bacillales</taxon>
        <taxon>Fictibacillaceae</taxon>
        <taxon>Pseudalkalibacillus</taxon>
    </lineage>
</organism>